<dbReference type="GO" id="GO:0005737">
    <property type="term" value="C:cytoplasm"/>
    <property type="evidence" value="ECO:0007669"/>
    <property type="project" value="TreeGrafter"/>
</dbReference>
<keyword evidence="7 9" id="KW-0067">ATP-binding</keyword>
<gene>
    <name evidence="13" type="ORF">KC19_1G325500</name>
</gene>
<evidence type="ECO:0000256" key="5">
    <source>
        <dbReference type="ARBA" id="ARBA00022741"/>
    </source>
</evidence>
<dbReference type="EC" id="2.7.1.134" evidence="9"/>
<name>A0A8T0JEG9_CERPU</name>
<dbReference type="Proteomes" id="UP000822688">
    <property type="component" value="Chromosome 1"/>
</dbReference>
<feature type="binding site" evidence="10">
    <location>
        <position position="153"/>
    </location>
    <ligand>
        <name>1D-myo-inositol 1,3,4-trisphosphate</name>
        <dbReference type="ChEBI" id="CHEBI:58414"/>
    </ligand>
</feature>
<feature type="binding site" evidence="11">
    <location>
        <position position="281"/>
    </location>
    <ligand>
        <name>Mg(2+)</name>
        <dbReference type="ChEBI" id="CHEBI:18420"/>
        <label>2</label>
    </ligand>
</feature>
<dbReference type="GO" id="GO:0052725">
    <property type="term" value="F:inositol-1,3,4-trisphosphate 6-kinase activity"/>
    <property type="evidence" value="ECO:0007669"/>
    <property type="project" value="InterPro"/>
</dbReference>
<comment type="cofactor">
    <cofactor evidence="9 11">
        <name>Mg(2+)</name>
        <dbReference type="ChEBI" id="CHEBI:18420"/>
    </cofactor>
    <text evidence="9 11">Binds 2 magnesium ions per subunit.</text>
</comment>
<feature type="binding site" evidence="10">
    <location>
        <position position="92"/>
    </location>
    <ligand>
        <name>ATP</name>
        <dbReference type="ChEBI" id="CHEBI:30616"/>
    </ligand>
</feature>
<feature type="binding site" evidence="10">
    <location>
        <position position="16"/>
    </location>
    <ligand>
        <name>1D-myo-inositol 1,3,4-trisphosphate</name>
        <dbReference type="ChEBI" id="CHEBI:58414"/>
    </ligand>
</feature>
<reference evidence="13" key="1">
    <citation type="submission" date="2020-06" db="EMBL/GenBank/DDBJ databases">
        <title>WGS assembly of Ceratodon purpureus strain R40.</title>
        <authorList>
            <person name="Carey S.B."/>
            <person name="Jenkins J."/>
            <person name="Shu S."/>
            <person name="Lovell J.T."/>
            <person name="Sreedasyam A."/>
            <person name="Maumus F."/>
            <person name="Tiley G.P."/>
            <person name="Fernandez-Pozo N."/>
            <person name="Barry K."/>
            <person name="Chen C."/>
            <person name="Wang M."/>
            <person name="Lipzen A."/>
            <person name="Daum C."/>
            <person name="Saski C.A."/>
            <person name="Payton A.C."/>
            <person name="Mcbreen J.C."/>
            <person name="Conrad R.E."/>
            <person name="Kollar L.M."/>
            <person name="Olsson S."/>
            <person name="Huttunen S."/>
            <person name="Landis J.B."/>
            <person name="Wickett N.J."/>
            <person name="Johnson M.G."/>
            <person name="Rensing S.A."/>
            <person name="Grimwood J."/>
            <person name="Schmutz J."/>
            <person name="Mcdaniel S.F."/>
        </authorList>
    </citation>
    <scope>NUCLEOTIDE SEQUENCE</scope>
    <source>
        <strain evidence="13">R40</strain>
    </source>
</reference>
<feature type="binding site" evidence="10">
    <location>
        <position position="142"/>
    </location>
    <ligand>
        <name>ATP</name>
        <dbReference type="ChEBI" id="CHEBI:30616"/>
    </ligand>
</feature>
<evidence type="ECO:0000256" key="2">
    <source>
        <dbReference type="ARBA" id="ARBA00011245"/>
    </source>
</evidence>
<comment type="function">
    <text evidence="9">Kinase that can phosphorylate various inositol polyphosphate such as Ins(3,4,5,6)P4 or Ins(1,3,4)P3.</text>
</comment>
<sequence>MPSPRFTVGYALTAKKTRSFMQPKLESHARSRGITFVALDRNRAITEQGPYDAILHKLTGKEWRQELEDYVQKFPDVTVLDPPAAIQQLRNRQSMLQDVADLKLADCDGQVRVPKQLVVVGDSSCIPNSVAEAGLKLPLVAKPLVADGSAKSHAMALAYDRFGLSSLDTPLVLQEFVNHGGVLFKVYVIGDAIKVVRRYSLPDLGEGDQVSFGVKSFPRVSSAAATAEEADLDPEVAELPPQRLLECLVAELRTRLGLSLFNFDMIREGGAGHCYYVIDINYFPGYGKLPDYELLITDYLVDLARSKGKKLEPEGPDLDFEECPSAS</sequence>
<feature type="binding site" evidence="11">
    <location>
        <position position="279"/>
    </location>
    <ligand>
        <name>Mg(2+)</name>
        <dbReference type="ChEBI" id="CHEBI:18420"/>
        <label>2</label>
    </ligand>
</feature>
<feature type="binding site" evidence="10">
    <location>
        <position position="281"/>
    </location>
    <ligand>
        <name>1D-myo-inositol 1,3,4-trisphosphate</name>
        <dbReference type="ChEBI" id="CHEBI:58414"/>
    </ligand>
</feature>
<evidence type="ECO:0000256" key="6">
    <source>
        <dbReference type="ARBA" id="ARBA00022777"/>
    </source>
</evidence>
<evidence type="ECO:0000256" key="11">
    <source>
        <dbReference type="PIRSR" id="PIRSR038186-2"/>
    </source>
</evidence>
<dbReference type="AlphaFoldDB" id="A0A8T0JEG9"/>
<feature type="binding site" evidence="10">
    <location>
        <position position="200"/>
    </location>
    <ligand>
        <name>ATP</name>
        <dbReference type="ChEBI" id="CHEBI:30616"/>
    </ligand>
</feature>
<evidence type="ECO:0000313" key="14">
    <source>
        <dbReference type="Proteomes" id="UP000822688"/>
    </source>
</evidence>
<dbReference type="PROSITE" id="PS50975">
    <property type="entry name" value="ATP_GRASP"/>
    <property type="match status" value="1"/>
</dbReference>
<keyword evidence="5 9" id="KW-0547">Nucleotide-binding</keyword>
<evidence type="ECO:0000256" key="4">
    <source>
        <dbReference type="ARBA" id="ARBA00022723"/>
    </source>
</evidence>
<dbReference type="GO" id="GO:0005524">
    <property type="term" value="F:ATP binding"/>
    <property type="evidence" value="ECO:0007669"/>
    <property type="project" value="UniProtKB-UniRule"/>
</dbReference>
<comment type="subunit">
    <text evidence="2 9">Monomer.</text>
</comment>
<proteinExistence type="inferred from homology"/>
<feature type="binding site" evidence="10">
    <location>
        <position position="57"/>
    </location>
    <ligand>
        <name>1D-myo-inositol 1,3,4,6-tetrakisphosphate</name>
        <dbReference type="ChEBI" id="CHEBI:57660"/>
    </ligand>
</feature>
<comment type="caution">
    <text evidence="13">The sequence shown here is derived from an EMBL/GenBank/DDBJ whole genome shotgun (WGS) entry which is preliminary data.</text>
</comment>
<dbReference type="Gene3D" id="3.30.470.20">
    <property type="entry name" value="ATP-grasp fold, B domain"/>
    <property type="match status" value="1"/>
</dbReference>
<evidence type="ECO:0000313" key="13">
    <source>
        <dbReference type="EMBL" id="KAG0593383.1"/>
    </source>
</evidence>
<comment type="similarity">
    <text evidence="1 9">Belongs to the ITPK1 family.</text>
</comment>
<keyword evidence="14" id="KW-1185">Reference proteome</keyword>
<feature type="binding site" evidence="10">
    <location>
        <position position="185"/>
    </location>
    <ligand>
        <name>1D-myo-inositol 1,3,4-trisphosphate</name>
        <dbReference type="ChEBI" id="CHEBI:58414"/>
    </ligand>
</feature>
<feature type="binding site" evidence="10">
    <location>
        <position position="285"/>
    </location>
    <ligand>
        <name>1D-myo-inositol 1,3,4-trisphosphate</name>
        <dbReference type="ChEBI" id="CHEBI:58414"/>
    </ligand>
</feature>
<dbReference type="PANTHER" id="PTHR14217:SF39">
    <property type="entry name" value="INOSITOL-TETRAKISPHOSPHATE 1-KINASE 3"/>
    <property type="match status" value="1"/>
</dbReference>
<evidence type="ECO:0000256" key="1">
    <source>
        <dbReference type="ARBA" id="ARBA00009601"/>
    </source>
</evidence>
<dbReference type="Pfam" id="PF05770">
    <property type="entry name" value="Ins134_P3_kin"/>
    <property type="match status" value="1"/>
</dbReference>
<feature type="binding site" evidence="11">
    <location>
        <position position="264"/>
    </location>
    <ligand>
        <name>Mg(2+)</name>
        <dbReference type="ChEBI" id="CHEBI:18420"/>
        <label>1</label>
    </ligand>
</feature>
<dbReference type="InterPro" id="IPR040464">
    <property type="entry name" value="InsP(3)kin_ATP-grasp"/>
</dbReference>
<feature type="binding site" evidence="11">
    <location>
        <position position="279"/>
    </location>
    <ligand>
        <name>Mg(2+)</name>
        <dbReference type="ChEBI" id="CHEBI:18420"/>
        <label>1</label>
    </ligand>
</feature>
<dbReference type="GO" id="GO:0032957">
    <property type="term" value="P:inositol trisphosphate metabolic process"/>
    <property type="evidence" value="ECO:0007669"/>
    <property type="project" value="InterPro"/>
</dbReference>
<keyword evidence="8 9" id="KW-0460">Magnesium</keyword>
<evidence type="ECO:0000256" key="8">
    <source>
        <dbReference type="ARBA" id="ARBA00022842"/>
    </source>
</evidence>
<evidence type="ECO:0000256" key="7">
    <source>
        <dbReference type="ARBA" id="ARBA00022840"/>
    </source>
</evidence>
<dbReference type="InterPro" id="IPR011761">
    <property type="entry name" value="ATP-grasp"/>
</dbReference>
<organism evidence="13 14">
    <name type="scientific">Ceratodon purpureus</name>
    <name type="common">Fire moss</name>
    <name type="synonym">Dicranum purpureum</name>
    <dbReference type="NCBI Taxonomy" id="3225"/>
    <lineage>
        <taxon>Eukaryota</taxon>
        <taxon>Viridiplantae</taxon>
        <taxon>Streptophyta</taxon>
        <taxon>Embryophyta</taxon>
        <taxon>Bryophyta</taxon>
        <taxon>Bryophytina</taxon>
        <taxon>Bryopsida</taxon>
        <taxon>Dicranidae</taxon>
        <taxon>Pseudoditrichales</taxon>
        <taxon>Ditrichaceae</taxon>
        <taxon>Ceratodon</taxon>
    </lineage>
</organism>
<dbReference type="GO" id="GO:0052726">
    <property type="term" value="F:inositol-1,3,4-trisphosphate 5-kinase activity"/>
    <property type="evidence" value="ECO:0007669"/>
    <property type="project" value="InterPro"/>
</dbReference>
<protein>
    <recommendedName>
        <fullName evidence="9">Inositol-tetrakisphosphate 1-kinase</fullName>
        <ecNumber evidence="9">2.7.1.134</ecNumber>
    </recommendedName>
</protein>
<dbReference type="SUPFAM" id="SSF56059">
    <property type="entry name" value="Glutathione synthetase ATP-binding domain-like"/>
    <property type="match status" value="1"/>
</dbReference>
<evidence type="ECO:0000259" key="12">
    <source>
        <dbReference type="PROSITE" id="PS50975"/>
    </source>
</evidence>
<dbReference type="Pfam" id="PF17927">
    <property type="entry name" value="Ins134_P3_kin_N"/>
    <property type="match status" value="1"/>
</dbReference>
<evidence type="ECO:0000256" key="3">
    <source>
        <dbReference type="ARBA" id="ARBA00022679"/>
    </source>
</evidence>
<keyword evidence="3 9" id="KW-0808">Transferase</keyword>
<dbReference type="PIRSF" id="PIRSF038186">
    <property type="entry name" value="ITPK"/>
    <property type="match status" value="1"/>
</dbReference>
<dbReference type="OrthoDB" id="25308at2759"/>
<evidence type="ECO:0000256" key="10">
    <source>
        <dbReference type="PIRSR" id="PIRSR038186-1"/>
    </source>
</evidence>
<dbReference type="GO" id="GO:0000287">
    <property type="term" value="F:magnesium ion binding"/>
    <property type="evidence" value="ECO:0007669"/>
    <property type="project" value="InterPro"/>
</dbReference>
<dbReference type="GO" id="GO:0047325">
    <property type="term" value="F:inositol-3,4,5,6-tetrakisphosphate 1-kinase activity"/>
    <property type="evidence" value="ECO:0007669"/>
    <property type="project" value="UniProtKB-EC"/>
</dbReference>
<dbReference type="InterPro" id="IPR041429">
    <property type="entry name" value="ITPK1_N"/>
</dbReference>
<evidence type="ECO:0000256" key="9">
    <source>
        <dbReference type="PIRNR" id="PIRNR038186"/>
    </source>
</evidence>
<feature type="binding site" evidence="10">
    <location>
        <begin position="174"/>
        <end position="185"/>
    </location>
    <ligand>
        <name>ATP</name>
        <dbReference type="ChEBI" id="CHEBI:30616"/>
    </ligand>
</feature>
<comment type="catalytic activity">
    <reaction evidence="9">
        <text>1D-myo-inositol 3,4,5,6-tetrakisphosphate + ATP = 1D-myo-inositol 1,3,4,5,6-pentakisphosphate + ADP + H(+)</text>
        <dbReference type="Rhea" id="RHEA:12452"/>
        <dbReference type="ChEBI" id="CHEBI:15378"/>
        <dbReference type="ChEBI" id="CHEBI:30616"/>
        <dbReference type="ChEBI" id="CHEBI:57539"/>
        <dbReference type="ChEBI" id="CHEBI:57733"/>
        <dbReference type="ChEBI" id="CHEBI:456216"/>
        <dbReference type="EC" id="2.7.1.134"/>
    </reaction>
</comment>
<dbReference type="PANTHER" id="PTHR14217">
    <property type="entry name" value="INOSITOL-TETRAKISPHOSPHATE 1-KINASE"/>
    <property type="match status" value="1"/>
</dbReference>
<dbReference type="InterPro" id="IPR008656">
    <property type="entry name" value="Inositol_tetrakis-P_1-kinase"/>
</dbReference>
<keyword evidence="4 9" id="KW-0479">Metal-binding</keyword>
<feature type="domain" description="ATP-grasp" evidence="12">
    <location>
        <begin position="103"/>
        <end position="312"/>
    </location>
</feature>
<accession>A0A8T0JEG9</accession>
<dbReference type="EMBL" id="CM026421">
    <property type="protein sequence ID" value="KAG0593383.1"/>
    <property type="molecule type" value="Genomic_DNA"/>
</dbReference>
<keyword evidence="6 9" id="KW-0418">Kinase</keyword>